<dbReference type="PANTHER" id="PTHR19303:SF73">
    <property type="entry name" value="PROTEIN PDC2"/>
    <property type="match status" value="1"/>
</dbReference>
<feature type="domain" description="DDE-1" evidence="1">
    <location>
        <begin position="76"/>
        <end position="131"/>
    </location>
</feature>
<reference evidence="2" key="1">
    <citation type="submission" date="2020-08" db="EMBL/GenBank/DDBJ databases">
        <title>Multicomponent nature underlies the extraordinary mechanical properties of spider dragline silk.</title>
        <authorList>
            <person name="Kono N."/>
            <person name="Nakamura H."/>
            <person name="Mori M."/>
            <person name="Yoshida Y."/>
            <person name="Ohtoshi R."/>
            <person name="Malay A.D."/>
            <person name="Moran D.A.P."/>
            <person name="Tomita M."/>
            <person name="Numata K."/>
            <person name="Arakawa K."/>
        </authorList>
    </citation>
    <scope>NUCLEOTIDE SEQUENCE</scope>
</reference>
<dbReference type="InterPro" id="IPR004875">
    <property type="entry name" value="DDE_SF_endonuclease_dom"/>
</dbReference>
<comment type="caution">
    <text evidence="2">The sequence shown here is derived from an EMBL/GenBank/DDBJ whole genome shotgun (WGS) entry which is preliminary data.</text>
</comment>
<organism evidence="2 3">
    <name type="scientific">Trichonephila inaurata madagascariensis</name>
    <dbReference type="NCBI Taxonomy" id="2747483"/>
    <lineage>
        <taxon>Eukaryota</taxon>
        <taxon>Metazoa</taxon>
        <taxon>Ecdysozoa</taxon>
        <taxon>Arthropoda</taxon>
        <taxon>Chelicerata</taxon>
        <taxon>Arachnida</taxon>
        <taxon>Araneae</taxon>
        <taxon>Araneomorphae</taxon>
        <taxon>Entelegynae</taxon>
        <taxon>Araneoidea</taxon>
        <taxon>Nephilidae</taxon>
        <taxon>Trichonephila</taxon>
        <taxon>Trichonephila inaurata</taxon>
    </lineage>
</organism>
<evidence type="ECO:0000313" key="2">
    <source>
        <dbReference type="EMBL" id="GFS33111.1"/>
    </source>
</evidence>
<sequence length="132" mass="14642">MSFYSASFKDSIPRINITSTRWLSASDMKSIILSVKEEGYSSDDVYNVIGVNWKAVPRKSLVSKRESTAPGFKVSKERVTAMVCANACGTHSLPLLVIGISKKLHCFKNVSCLPTLYKTQKSAWRNSALFSE</sequence>
<protein>
    <submittedName>
        <fullName evidence="2">HTH CENPB-type domain-containing protein</fullName>
    </submittedName>
</protein>
<dbReference type="OrthoDB" id="125347at2759"/>
<evidence type="ECO:0000313" key="3">
    <source>
        <dbReference type="Proteomes" id="UP000886998"/>
    </source>
</evidence>
<accession>A0A8X6I6R7</accession>
<dbReference type="EMBL" id="BMAV01024430">
    <property type="protein sequence ID" value="GFS33111.1"/>
    <property type="molecule type" value="Genomic_DNA"/>
</dbReference>
<dbReference type="PANTHER" id="PTHR19303">
    <property type="entry name" value="TRANSPOSON"/>
    <property type="match status" value="1"/>
</dbReference>
<dbReference type="GO" id="GO:0003677">
    <property type="term" value="F:DNA binding"/>
    <property type="evidence" value="ECO:0007669"/>
    <property type="project" value="TreeGrafter"/>
</dbReference>
<dbReference type="Proteomes" id="UP000886998">
    <property type="component" value="Unassembled WGS sequence"/>
</dbReference>
<dbReference type="InterPro" id="IPR050863">
    <property type="entry name" value="CenT-Element_Derived"/>
</dbReference>
<dbReference type="Pfam" id="PF03184">
    <property type="entry name" value="DDE_1"/>
    <property type="match status" value="1"/>
</dbReference>
<evidence type="ECO:0000259" key="1">
    <source>
        <dbReference type="Pfam" id="PF03184"/>
    </source>
</evidence>
<keyword evidence="3" id="KW-1185">Reference proteome</keyword>
<gene>
    <name evidence="2" type="primary">g.43132</name>
    <name evidence="2" type="ORF">TNIN_387251</name>
</gene>
<name>A0A8X6I6R7_9ARAC</name>
<proteinExistence type="predicted"/>
<dbReference type="GO" id="GO:0005634">
    <property type="term" value="C:nucleus"/>
    <property type="evidence" value="ECO:0007669"/>
    <property type="project" value="TreeGrafter"/>
</dbReference>
<dbReference type="AlphaFoldDB" id="A0A8X6I6R7"/>